<comment type="caution">
    <text evidence="2">The sequence shown here is derived from an EMBL/GenBank/DDBJ whole genome shotgun (WGS) entry which is preliminary data.</text>
</comment>
<reference evidence="2 3" key="1">
    <citation type="submission" date="2019-10" db="EMBL/GenBank/DDBJ databases">
        <title>Cardiobacteriales fam. a chemoheterotrophic member of the order Cardiobacteriales, and proposal of Cardiobacteriales fam. nov.</title>
        <authorList>
            <person name="Wang C."/>
        </authorList>
    </citation>
    <scope>NUCLEOTIDE SEQUENCE [LARGE SCALE GENOMIC DNA]</scope>
    <source>
        <strain evidence="2 3">ML27</strain>
    </source>
</reference>
<accession>A0A6N7ET97</accession>
<keyword evidence="1" id="KW-0472">Membrane</keyword>
<keyword evidence="1" id="KW-1003">Cell membrane</keyword>
<comment type="similarity">
    <text evidence="1">Belongs to the GSP K family.</text>
</comment>
<dbReference type="InterPro" id="IPR005628">
    <property type="entry name" value="GspK"/>
</dbReference>
<dbReference type="EMBL" id="WHNW01000002">
    <property type="protein sequence ID" value="MPV85662.1"/>
    <property type="molecule type" value="Genomic_DNA"/>
</dbReference>
<organism evidence="2 3">
    <name type="scientific">Ostreibacterium oceani</name>
    <dbReference type="NCBI Taxonomy" id="2654998"/>
    <lineage>
        <taxon>Bacteria</taxon>
        <taxon>Pseudomonadati</taxon>
        <taxon>Pseudomonadota</taxon>
        <taxon>Gammaproteobacteria</taxon>
        <taxon>Cardiobacteriales</taxon>
        <taxon>Ostreibacteriaceae</taxon>
        <taxon>Ostreibacterium</taxon>
    </lineage>
</organism>
<keyword evidence="1" id="KW-0997">Cell inner membrane</keyword>
<name>A0A6N7ET97_9GAMM</name>
<keyword evidence="3" id="KW-1185">Reference proteome</keyword>
<sequence length="284" mass="31770">MMAILLVVVVTTVMTHVTVSSNANLRRTSVLTHLNQAQHYTDALLTYAERVLVLDKYRSSADSLDEDWAQRLPAYSIDGGEVSGHINEYSSRFNLAQLRIADRFAVDVFYRLFSLLALPRRQADAVIEQIRQGQRVSVIGAFASAGMAEADIHRVSPFFSFLPINSEKLNMNVVSPEVFAAYFEMTIESAKNLLAERLSNPIQNQSELMAFASKHNLLGKKAAGTGQNAVSVIELKFSTQSRYFQVVGQVQIGDAVQSVVAYYDRASARRLTRLSRRHSQLMYE</sequence>
<dbReference type="RefSeq" id="WP_152809120.1">
    <property type="nucleotide sequence ID" value="NZ_WHNW01000002.1"/>
</dbReference>
<protein>
    <recommendedName>
        <fullName evidence="1">Type II secretion system protein K</fullName>
    </recommendedName>
</protein>
<evidence type="ECO:0000313" key="3">
    <source>
        <dbReference type="Proteomes" id="UP000471298"/>
    </source>
</evidence>
<dbReference type="InterPro" id="IPR045584">
    <property type="entry name" value="Pilin-like"/>
</dbReference>
<dbReference type="Gene3D" id="3.30.1300.30">
    <property type="entry name" value="GSPII I/J protein-like"/>
    <property type="match status" value="1"/>
</dbReference>
<dbReference type="Proteomes" id="UP000471298">
    <property type="component" value="Unassembled WGS sequence"/>
</dbReference>
<dbReference type="SUPFAM" id="SSF54523">
    <property type="entry name" value="Pili subunits"/>
    <property type="match status" value="1"/>
</dbReference>
<dbReference type="AlphaFoldDB" id="A0A6N7ET97"/>
<dbReference type="GO" id="GO:0009306">
    <property type="term" value="P:protein secretion"/>
    <property type="evidence" value="ECO:0007669"/>
    <property type="project" value="InterPro"/>
</dbReference>
<proteinExistence type="inferred from homology"/>
<dbReference type="PANTHER" id="PTHR38831">
    <property type="entry name" value="TYPE II SECRETION SYSTEM PROTEIN K"/>
    <property type="match status" value="1"/>
</dbReference>
<keyword evidence="1" id="KW-0813">Transport</keyword>
<comment type="subcellular location">
    <subcellularLocation>
        <location evidence="1">Cell inner membrane</location>
    </subcellularLocation>
</comment>
<dbReference type="PIRSF" id="PIRSF002786">
    <property type="entry name" value="XcpX"/>
    <property type="match status" value="1"/>
</dbReference>
<evidence type="ECO:0000256" key="1">
    <source>
        <dbReference type="PIRNR" id="PIRNR002786"/>
    </source>
</evidence>
<evidence type="ECO:0000313" key="2">
    <source>
        <dbReference type="EMBL" id="MPV85662.1"/>
    </source>
</evidence>
<dbReference type="GO" id="GO:0005886">
    <property type="term" value="C:plasma membrane"/>
    <property type="evidence" value="ECO:0007669"/>
    <property type="project" value="UniProtKB-SubCell"/>
</dbReference>
<gene>
    <name evidence="2" type="ORF">GCU85_02780</name>
</gene>
<dbReference type="PANTHER" id="PTHR38831:SF1">
    <property type="entry name" value="TYPE II SECRETION SYSTEM PROTEIN K-RELATED"/>
    <property type="match status" value="1"/>
</dbReference>
<dbReference type="InParanoid" id="A0A6N7ET97"/>